<evidence type="ECO:0000313" key="1">
    <source>
        <dbReference type="EMBL" id="GMR50540.1"/>
    </source>
</evidence>
<gene>
    <name evidence="1" type="ORF">PMAYCL1PPCAC_20735</name>
</gene>
<name>A0AAN5CU44_9BILA</name>
<dbReference type="AlphaFoldDB" id="A0AAN5CU44"/>
<accession>A0AAN5CU44</accession>
<organism evidence="1 2">
    <name type="scientific">Pristionchus mayeri</name>
    <dbReference type="NCBI Taxonomy" id="1317129"/>
    <lineage>
        <taxon>Eukaryota</taxon>
        <taxon>Metazoa</taxon>
        <taxon>Ecdysozoa</taxon>
        <taxon>Nematoda</taxon>
        <taxon>Chromadorea</taxon>
        <taxon>Rhabditida</taxon>
        <taxon>Rhabditina</taxon>
        <taxon>Diplogasteromorpha</taxon>
        <taxon>Diplogasteroidea</taxon>
        <taxon>Neodiplogasteridae</taxon>
        <taxon>Pristionchus</taxon>
    </lineage>
</organism>
<reference evidence="2" key="1">
    <citation type="submission" date="2022-10" db="EMBL/GenBank/DDBJ databases">
        <title>Genome assembly of Pristionchus species.</title>
        <authorList>
            <person name="Yoshida K."/>
            <person name="Sommer R.J."/>
        </authorList>
    </citation>
    <scope>NUCLEOTIDE SEQUENCE [LARGE SCALE GENOMIC DNA]</scope>
    <source>
        <strain evidence="2">RS5460</strain>
    </source>
</reference>
<sequence length="207" mass="23090">CSQVPQFVVEDVHLIDSDASQSEVLHREDVRKSFRESILAGVNYSFALAANVVVASEVDTLDALVASEDRFESLQRQLEFLVRVLDSLIKEISQEDDEVGSAVPQGVEETTGEVPIRIEPRNWSHEAWLVTVTDQLRVSDDQYPESLQSVLFRECLPERGVNEGVYHLIPEEEEDGEVDHEALLRENTQGTRLAHGSAPPPLICLSA</sequence>
<dbReference type="EMBL" id="BTRK01000004">
    <property type="protein sequence ID" value="GMR50540.1"/>
    <property type="molecule type" value="Genomic_DNA"/>
</dbReference>
<dbReference type="Proteomes" id="UP001328107">
    <property type="component" value="Unassembled WGS sequence"/>
</dbReference>
<feature type="non-terminal residue" evidence="1">
    <location>
        <position position="207"/>
    </location>
</feature>
<protein>
    <submittedName>
        <fullName evidence="1">Uncharacterized protein</fullName>
    </submittedName>
</protein>
<feature type="non-terminal residue" evidence="1">
    <location>
        <position position="1"/>
    </location>
</feature>
<keyword evidence="2" id="KW-1185">Reference proteome</keyword>
<comment type="caution">
    <text evidence="1">The sequence shown here is derived from an EMBL/GenBank/DDBJ whole genome shotgun (WGS) entry which is preliminary data.</text>
</comment>
<evidence type="ECO:0000313" key="2">
    <source>
        <dbReference type="Proteomes" id="UP001328107"/>
    </source>
</evidence>
<proteinExistence type="predicted"/>